<comment type="subcellular location">
    <subcellularLocation>
        <location evidence="1">Cell envelope</location>
    </subcellularLocation>
</comment>
<dbReference type="InterPro" id="IPR036365">
    <property type="entry name" value="PGBD-like_sf"/>
</dbReference>
<keyword evidence="4" id="KW-0812">Transmembrane</keyword>
<feature type="region of interest" description="Disordered" evidence="3">
    <location>
        <begin position="1"/>
        <end position="21"/>
    </location>
</feature>
<keyword evidence="2" id="KW-0175">Coiled coil</keyword>
<organism evidence="6 7">
    <name type="scientific">Streptomyces flavidovirens</name>
    <dbReference type="NCBI Taxonomy" id="67298"/>
    <lineage>
        <taxon>Bacteria</taxon>
        <taxon>Bacillati</taxon>
        <taxon>Actinomycetota</taxon>
        <taxon>Actinomycetes</taxon>
        <taxon>Kitasatosporales</taxon>
        <taxon>Streptomycetaceae</taxon>
        <taxon>Streptomyces</taxon>
    </lineage>
</organism>
<dbReference type="SUPFAM" id="SSF47090">
    <property type="entry name" value="PGBD-like"/>
    <property type="match status" value="1"/>
</dbReference>
<evidence type="ECO:0000313" key="6">
    <source>
        <dbReference type="EMBL" id="MFF3340125.1"/>
    </source>
</evidence>
<keyword evidence="7" id="KW-1185">Reference proteome</keyword>
<dbReference type="InterPro" id="IPR036366">
    <property type="entry name" value="PGBDSf"/>
</dbReference>
<evidence type="ECO:0000256" key="4">
    <source>
        <dbReference type="SAM" id="Phobius"/>
    </source>
</evidence>
<reference evidence="6 7" key="1">
    <citation type="submission" date="2024-10" db="EMBL/GenBank/DDBJ databases">
        <title>The Natural Products Discovery Center: Release of the First 8490 Sequenced Strains for Exploring Actinobacteria Biosynthetic Diversity.</title>
        <authorList>
            <person name="Kalkreuter E."/>
            <person name="Kautsar S.A."/>
            <person name="Yang D."/>
            <person name="Bader C.D."/>
            <person name="Teijaro C.N."/>
            <person name="Fluegel L."/>
            <person name="Davis C.M."/>
            <person name="Simpson J.R."/>
            <person name="Lauterbach L."/>
            <person name="Steele A.D."/>
            <person name="Gui C."/>
            <person name="Meng S."/>
            <person name="Li G."/>
            <person name="Viehrig K."/>
            <person name="Ye F."/>
            <person name="Su P."/>
            <person name="Kiefer A.F."/>
            <person name="Nichols A."/>
            <person name="Cepeda A.J."/>
            <person name="Yan W."/>
            <person name="Fan B."/>
            <person name="Jiang Y."/>
            <person name="Adhikari A."/>
            <person name="Zheng C.-J."/>
            <person name="Schuster L."/>
            <person name="Cowan T.M."/>
            <person name="Smanski M.J."/>
            <person name="Chevrette M.G."/>
            <person name="De Carvalho L.P.S."/>
            <person name="Shen B."/>
        </authorList>
    </citation>
    <scope>NUCLEOTIDE SEQUENCE [LARGE SCALE GENOMIC DNA]</scope>
    <source>
        <strain evidence="6 7">NPDC003029</strain>
    </source>
</reference>
<dbReference type="RefSeq" id="WP_355713754.1">
    <property type="nucleotide sequence ID" value="NZ_JBEXNP010000002.1"/>
</dbReference>
<evidence type="ECO:0000259" key="5">
    <source>
        <dbReference type="Pfam" id="PF01471"/>
    </source>
</evidence>
<dbReference type="EMBL" id="JBIAPK010000004">
    <property type="protein sequence ID" value="MFF3340125.1"/>
    <property type="molecule type" value="Genomic_DNA"/>
</dbReference>
<feature type="compositionally biased region" description="Gly residues" evidence="3">
    <location>
        <begin position="289"/>
        <end position="299"/>
    </location>
</feature>
<dbReference type="Gene3D" id="1.10.101.10">
    <property type="entry name" value="PGBD-like superfamily/PGBD"/>
    <property type="match status" value="1"/>
</dbReference>
<feature type="transmembrane region" description="Helical" evidence="4">
    <location>
        <begin position="29"/>
        <end position="47"/>
    </location>
</feature>
<dbReference type="InterPro" id="IPR050465">
    <property type="entry name" value="UPF0194_transport"/>
</dbReference>
<dbReference type="PANTHER" id="PTHR32347">
    <property type="entry name" value="EFFLUX SYSTEM COMPONENT YKNX-RELATED"/>
    <property type="match status" value="1"/>
</dbReference>
<keyword evidence="4" id="KW-1133">Transmembrane helix</keyword>
<accession>A0ABW6RF10</accession>
<keyword evidence="4" id="KW-0472">Membrane</keyword>
<dbReference type="InterPro" id="IPR002477">
    <property type="entry name" value="Peptidoglycan-bd-like"/>
</dbReference>
<evidence type="ECO:0000313" key="7">
    <source>
        <dbReference type="Proteomes" id="UP001601976"/>
    </source>
</evidence>
<proteinExistence type="predicted"/>
<evidence type="ECO:0000256" key="1">
    <source>
        <dbReference type="ARBA" id="ARBA00004196"/>
    </source>
</evidence>
<dbReference type="Gene3D" id="2.40.420.20">
    <property type="match status" value="1"/>
</dbReference>
<evidence type="ECO:0000256" key="3">
    <source>
        <dbReference type="SAM" id="MobiDB-lite"/>
    </source>
</evidence>
<protein>
    <submittedName>
        <fullName evidence="6">Peptidoglycan-binding domain-containing protein</fullName>
    </submittedName>
</protein>
<feature type="region of interest" description="Disordered" evidence="3">
    <location>
        <begin position="205"/>
        <end position="227"/>
    </location>
</feature>
<dbReference type="Pfam" id="PF01471">
    <property type="entry name" value="PG_binding_1"/>
    <property type="match status" value="1"/>
</dbReference>
<feature type="domain" description="Peptidoglycan binding-like" evidence="5">
    <location>
        <begin position="143"/>
        <end position="190"/>
    </location>
</feature>
<dbReference type="Proteomes" id="UP001601976">
    <property type="component" value="Unassembled WGS sequence"/>
</dbReference>
<sequence>MTGTDPGAGTRTASEADDLPPRPRRARRLIISCVVVLTAGAAAVVVVRDRADGAPPPKLPPTAATAPVTRGDLTAKETLDGTLEYADEVYLPNRLTGTVTWTARPGATVSRGGVLYRIDEKPVVLLYGRIPAYRAFAPGMADGGDVRQLEKNLAALGYTGFTVDETYTDGTAYAVRRWQRALGLPRTGQLELGRVLFAMQSVRAGEADRKPGDEAQNGSPVLDTTKAERTVTVKATMSQQRLLPVGKKVTVTIPGRDKPVAGKVASVGTVVGGGGDGGDKNGGDDDGGGDNGQGGGQNPQGGDRTVTVRIALADQKAAGALTYSPVRVETENERHRDVLSVPVAALLALREGGYGVQVVGDGPGEPDRILPVTTGLFSGGRVEVSGAGITEGLKVGTPAL</sequence>
<gene>
    <name evidence="6" type="ORF">ACFYWW_15515</name>
</gene>
<evidence type="ECO:0000256" key="2">
    <source>
        <dbReference type="ARBA" id="ARBA00023054"/>
    </source>
</evidence>
<name>A0ABW6RF10_9ACTN</name>
<comment type="caution">
    <text evidence="6">The sequence shown here is derived from an EMBL/GenBank/DDBJ whole genome shotgun (WGS) entry which is preliminary data.</text>
</comment>
<feature type="region of interest" description="Disordered" evidence="3">
    <location>
        <begin position="264"/>
        <end position="303"/>
    </location>
</feature>